<dbReference type="Proteomes" id="UP000000305">
    <property type="component" value="Unassembled WGS sequence"/>
</dbReference>
<dbReference type="KEGG" id="dpx:DAPPUDRAFT_340571"/>
<name>E9I4D7_DAPPU</name>
<dbReference type="AlphaFoldDB" id="E9I4D7"/>
<keyword evidence="2" id="KW-1185">Reference proteome</keyword>
<accession>E9I4D7</accession>
<dbReference type="InParanoid" id="E9I4D7"/>
<dbReference type="EMBL" id="GL734998">
    <property type="protein sequence ID" value="EFX61143.1"/>
    <property type="molecule type" value="Genomic_DNA"/>
</dbReference>
<sequence length="79" mass="8375">MAREKTTELSRVSISDTAITAAQYVSSTTFFIALPVRNHGLVNYGAVLLFVVESLIVGSTTGVQMPPGHCGYQATAAKE</sequence>
<organism evidence="1 2">
    <name type="scientific">Daphnia pulex</name>
    <name type="common">Water flea</name>
    <dbReference type="NCBI Taxonomy" id="6669"/>
    <lineage>
        <taxon>Eukaryota</taxon>
        <taxon>Metazoa</taxon>
        <taxon>Ecdysozoa</taxon>
        <taxon>Arthropoda</taxon>
        <taxon>Crustacea</taxon>
        <taxon>Branchiopoda</taxon>
        <taxon>Diplostraca</taxon>
        <taxon>Cladocera</taxon>
        <taxon>Anomopoda</taxon>
        <taxon>Daphniidae</taxon>
        <taxon>Daphnia</taxon>
    </lineage>
</organism>
<gene>
    <name evidence="1" type="ORF">DAPPUDRAFT_340571</name>
</gene>
<dbReference type="OrthoDB" id="10485420at2759"/>
<protein>
    <submittedName>
        <fullName evidence="1">Uncharacterized protein</fullName>
    </submittedName>
</protein>
<evidence type="ECO:0000313" key="1">
    <source>
        <dbReference type="EMBL" id="EFX61143.1"/>
    </source>
</evidence>
<proteinExistence type="predicted"/>
<dbReference type="HOGENOM" id="CLU_2608457_0_0_1"/>
<dbReference type="PhylomeDB" id="E9I4D7"/>
<reference evidence="1 2" key="1">
    <citation type="journal article" date="2011" name="Science">
        <title>The ecoresponsive genome of Daphnia pulex.</title>
        <authorList>
            <person name="Colbourne J.K."/>
            <person name="Pfrender M.E."/>
            <person name="Gilbert D."/>
            <person name="Thomas W.K."/>
            <person name="Tucker A."/>
            <person name="Oakley T.H."/>
            <person name="Tokishita S."/>
            <person name="Aerts A."/>
            <person name="Arnold G.J."/>
            <person name="Basu M.K."/>
            <person name="Bauer D.J."/>
            <person name="Caceres C.E."/>
            <person name="Carmel L."/>
            <person name="Casola C."/>
            <person name="Choi J.H."/>
            <person name="Detter J.C."/>
            <person name="Dong Q."/>
            <person name="Dusheyko S."/>
            <person name="Eads B.D."/>
            <person name="Frohlich T."/>
            <person name="Geiler-Samerotte K.A."/>
            <person name="Gerlach D."/>
            <person name="Hatcher P."/>
            <person name="Jogdeo S."/>
            <person name="Krijgsveld J."/>
            <person name="Kriventseva E.V."/>
            <person name="Kultz D."/>
            <person name="Laforsch C."/>
            <person name="Lindquist E."/>
            <person name="Lopez J."/>
            <person name="Manak J.R."/>
            <person name="Muller J."/>
            <person name="Pangilinan J."/>
            <person name="Patwardhan R.P."/>
            <person name="Pitluck S."/>
            <person name="Pritham E.J."/>
            <person name="Rechtsteiner A."/>
            <person name="Rho M."/>
            <person name="Rogozin I.B."/>
            <person name="Sakarya O."/>
            <person name="Salamov A."/>
            <person name="Schaack S."/>
            <person name="Shapiro H."/>
            <person name="Shiga Y."/>
            <person name="Skalitzky C."/>
            <person name="Smith Z."/>
            <person name="Souvorov A."/>
            <person name="Sung W."/>
            <person name="Tang Z."/>
            <person name="Tsuchiya D."/>
            <person name="Tu H."/>
            <person name="Vos H."/>
            <person name="Wang M."/>
            <person name="Wolf Y.I."/>
            <person name="Yamagata H."/>
            <person name="Yamada T."/>
            <person name="Ye Y."/>
            <person name="Shaw J.R."/>
            <person name="Andrews J."/>
            <person name="Crease T.J."/>
            <person name="Tang H."/>
            <person name="Lucas S.M."/>
            <person name="Robertson H.M."/>
            <person name="Bork P."/>
            <person name="Koonin E.V."/>
            <person name="Zdobnov E.M."/>
            <person name="Grigoriev I.V."/>
            <person name="Lynch M."/>
            <person name="Boore J.L."/>
        </authorList>
    </citation>
    <scope>NUCLEOTIDE SEQUENCE [LARGE SCALE GENOMIC DNA]</scope>
</reference>
<evidence type="ECO:0000313" key="2">
    <source>
        <dbReference type="Proteomes" id="UP000000305"/>
    </source>
</evidence>